<evidence type="ECO:0000313" key="6">
    <source>
        <dbReference type="Proteomes" id="UP001596116"/>
    </source>
</evidence>
<dbReference type="InterPro" id="IPR009057">
    <property type="entry name" value="Homeodomain-like_sf"/>
</dbReference>
<accession>A0ABW1KZ48</accession>
<name>A0ABW1KZ48_9PROT</name>
<dbReference type="InterPro" id="IPR047264">
    <property type="entry name" value="Cupin_HpaA-like_N"/>
</dbReference>
<evidence type="ECO:0000259" key="4">
    <source>
        <dbReference type="PROSITE" id="PS01124"/>
    </source>
</evidence>
<keyword evidence="2" id="KW-0238">DNA-binding</keyword>
<dbReference type="Pfam" id="PF07883">
    <property type="entry name" value="Cupin_2"/>
    <property type="match status" value="1"/>
</dbReference>
<dbReference type="Gene3D" id="2.60.120.10">
    <property type="entry name" value="Jelly Rolls"/>
    <property type="match status" value="1"/>
</dbReference>
<protein>
    <submittedName>
        <fullName evidence="5">Helix-turn-helix domain-containing protein</fullName>
    </submittedName>
</protein>
<dbReference type="SMART" id="SM00342">
    <property type="entry name" value="HTH_ARAC"/>
    <property type="match status" value="1"/>
</dbReference>
<dbReference type="SUPFAM" id="SSF51215">
    <property type="entry name" value="Regulatory protein AraC"/>
    <property type="match status" value="1"/>
</dbReference>
<gene>
    <name evidence="5" type="ORF">ACFMB1_09205</name>
</gene>
<evidence type="ECO:0000256" key="2">
    <source>
        <dbReference type="ARBA" id="ARBA00023125"/>
    </source>
</evidence>
<keyword evidence="1" id="KW-0805">Transcription regulation</keyword>
<reference evidence="5 6" key="1">
    <citation type="submission" date="2024-09" db="EMBL/GenBank/DDBJ databases">
        <authorList>
            <person name="Zhang Z.-H."/>
        </authorList>
    </citation>
    <scope>NUCLEOTIDE SEQUENCE [LARGE SCALE GENOMIC DNA]</scope>
    <source>
        <strain evidence="5 6">HHTR114</strain>
    </source>
</reference>
<dbReference type="Proteomes" id="UP001596116">
    <property type="component" value="Unassembled WGS sequence"/>
</dbReference>
<sequence>MDYSGQLLYFSLMRTSPPSHSHRPQVDQPEIYALYGEQPGEFGIEDLHIEDIDARARLHDWKILPHAHSGIMQLIYISEGGAEAKTEDRITPLRSGDLVFIPEGVIHSFDFQDGTIGWVLSIDSPFLNTPHFRSVKDMFLGRIFSVSKIVLNANRKQEAETLFDRLHNEFLGSNEGRRAMLESLTQALLILTMREIPRMKETDAEPANSAQVATAYRNLINNKFCDHWTVADYANALSISQSQLTRICRLHVGKSPAALIHARVLLEAQRMLRYAEAPAAQIAFELGFQDPAYFSRFFKRLAGVTPRQYRLHSRHRNLQT</sequence>
<comment type="caution">
    <text evidence="5">The sequence shown here is derived from an EMBL/GenBank/DDBJ whole genome shotgun (WGS) entry which is preliminary data.</text>
</comment>
<evidence type="ECO:0000313" key="5">
    <source>
        <dbReference type="EMBL" id="MFC6035718.1"/>
    </source>
</evidence>
<keyword evidence="6" id="KW-1185">Reference proteome</keyword>
<dbReference type="PRINTS" id="PR00032">
    <property type="entry name" value="HTHARAC"/>
</dbReference>
<evidence type="ECO:0000256" key="3">
    <source>
        <dbReference type="ARBA" id="ARBA00023163"/>
    </source>
</evidence>
<evidence type="ECO:0000256" key="1">
    <source>
        <dbReference type="ARBA" id="ARBA00023015"/>
    </source>
</evidence>
<dbReference type="Pfam" id="PF12833">
    <property type="entry name" value="HTH_18"/>
    <property type="match status" value="1"/>
</dbReference>
<feature type="domain" description="HTH araC/xylS-type" evidence="4">
    <location>
        <begin position="214"/>
        <end position="312"/>
    </location>
</feature>
<dbReference type="PROSITE" id="PS01124">
    <property type="entry name" value="HTH_ARAC_FAMILY_2"/>
    <property type="match status" value="1"/>
</dbReference>
<proteinExistence type="predicted"/>
<dbReference type="PANTHER" id="PTHR43280">
    <property type="entry name" value="ARAC-FAMILY TRANSCRIPTIONAL REGULATOR"/>
    <property type="match status" value="1"/>
</dbReference>
<organism evidence="5 6">
    <name type="scientific">Hyphococcus aureus</name>
    <dbReference type="NCBI Taxonomy" id="2666033"/>
    <lineage>
        <taxon>Bacteria</taxon>
        <taxon>Pseudomonadati</taxon>
        <taxon>Pseudomonadota</taxon>
        <taxon>Alphaproteobacteria</taxon>
        <taxon>Parvularculales</taxon>
        <taxon>Parvularculaceae</taxon>
        <taxon>Hyphococcus</taxon>
    </lineage>
</organism>
<dbReference type="Gene3D" id="1.10.10.60">
    <property type="entry name" value="Homeodomain-like"/>
    <property type="match status" value="1"/>
</dbReference>
<dbReference type="PANTHER" id="PTHR43280:SF32">
    <property type="entry name" value="TRANSCRIPTIONAL REGULATORY PROTEIN"/>
    <property type="match status" value="1"/>
</dbReference>
<dbReference type="RefSeq" id="WP_379878764.1">
    <property type="nucleotide sequence ID" value="NZ_JBHPON010000001.1"/>
</dbReference>
<dbReference type="InterPro" id="IPR037923">
    <property type="entry name" value="HTH-like"/>
</dbReference>
<dbReference type="EMBL" id="JBHPON010000001">
    <property type="protein sequence ID" value="MFC6035718.1"/>
    <property type="molecule type" value="Genomic_DNA"/>
</dbReference>
<dbReference type="InterPro" id="IPR013096">
    <property type="entry name" value="Cupin_2"/>
</dbReference>
<dbReference type="InterPro" id="IPR020449">
    <property type="entry name" value="Tscrpt_reg_AraC-type_HTH"/>
</dbReference>
<dbReference type="InterPro" id="IPR018060">
    <property type="entry name" value="HTH_AraC"/>
</dbReference>
<dbReference type="SUPFAM" id="SSF46689">
    <property type="entry name" value="Homeodomain-like"/>
    <property type="match status" value="1"/>
</dbReference>
<keyword evidence="3" id="KW-0804">Transcription</keyword>
<dbReference type="CDD" id="cd06999">
    <property type="entry name" value="cupin_HpaA-like_N"/>
    <property type="match status" value="1"/>
</dbReference>
<dbReference type="InterPro" id="IPR014710">
    <property type="entry name" value="RmlC-like_jellyroll"/>
</dbReference>